<protein>
    <submittedName>
        <fullName evidence="1">Uncharacterized protein</fullName>
    </submittedName>
</protein>
<proteinExistence type="predicted"/>
<dbReference type="RefSeq" id="WP_176131687.1">
    <property type="nucleotide sequence ID" value="NZ_CADDZZ010000031.1"/>
</dbReference>
<evidence type="ECO:0000313" key="1">
    <source>
        <dbReference type="EMBL" id="MBH9697348.1"/>
    </source>
</evidence>
<gene>
    <name evidence="1" type="ORF">JAO13_12950</name>
</gene>
<dbReference type="EMBL" id="JAEDXG010000010">
    <property type="protein sequence ID" value="MBH9697348.1"/>
    <property type="molecule type" value="Genomic_DNA"/>
</dbReference>
<comment type="caution">
    <text evidence="1">The sequence shown here is derived from an EMBL/GenBank/DDBJ whole genome shotgun (WGS) entry which is preliminary data.</text>
</comment>
<name>A0A8I1AII6_BURCE</name>
<dbReference type="AlphaFoldDB" id="A0A8I1AII6"/>
<dbReference type="Proteomes" id="UP000645612">
    <property type="component" value="Unassembled WGS sequence"/>
</dbReference>
<sequence>MSIRTLLDQELAAYCTLSIATGFSAGAFRAYYADIKGELIDPYASAASMRYVLMAYRNKATPAALASLVRTYITFALSKVMWKFTSIGENQIVELRDGSAFAIPKEYRTPAAEAGGKVTLYNTTQRAQVAKNVAGLFIKGCPLTSYVRTTDGTVLPGWVLKTPNMSFTTPLQKISGTTYREIHDTWYDASDSASATLVALIGEYLKTLSDSEFFTWINKNWETLFAVTDACLATLDSISNLCMATPYSTAEYTLDNIEVWRAITEICGIIRRAISVDSSQPSTSLEGANIKSDHRLRKYESYRTRIHSAINLHCRLSKKTPKGIFTPGWNGEIQIALNSHDETNPEYLDAFSFSRLHDFPLNDSATGYLDSAVSASYFSTMSKQGLPQPTMSTYPGIWRYVCGVDAIGTAQAPFKRTTYENWIRSINETCIIGANRNYKCWGVLESGSFILLCSALLDKGAH</sequence>
<evidence type="ECO:0000313" key="2">
    <source>
        <dbReference type="Proteomes" id="UP000645612"/>
    </source>
</evidence>
<accession>A0A8I1AII6</accession>
<organism evidence="1 2">
    <name type="scientific">Burkholderia cepacia</name>
    <name type="common">Pseudomonas cepacia</name>
    <dbReference type="NCBI Taxonomy" id="292"/>
    <lineage>
        <taxon>Bacteria</taxon>
        <taxon>Pseudomonadati</taxon>
        <taxon>Pseudomonadota</taxon>
        <taxon>Betaproteobacteria</taxon>
        <taxon>Burkholderiales</taxon>
        <taxon>Burkholderiaceae</taxon>
        <taxon>Burkholderia</taxon>
        <taxon>Burkholderia cepacia complex</taxon>
    </lineage>
</organism>
<reference evidence="1" key="1">
    <citation type="submission" date="2020-12" db="EMBL/GenBank/DDBJ databases">
        <title>Burkholderia cepacia complex in Mexico.</title>
        <authorList>
            <person name="Estrada P."/>
        </authorList>
    </citation>
    <scope>NUCLEOTIDE SEQUENCE</scope>
    <source>
        <strain evidence="1">871</strain>
    </source>
</reference>